<evidence type="ECO:0000313" key="3">
    <source>
        <dbReference type="Proteomes" id="UP001287356"/>
    </source>
</evidence>
<feature type="region of interest" description="Disordered" evidence="1">
    <location>
        <begin position="170"/>
        <end position="198"/>
    </location>
</feature>
<feature type="region of interest" description="Disordered" evidence="1">
    <location>
        <begin position="111"/>
        <end position="152"/>
    </location>
</feature>
<dbReference type="AlphaFoldDB" id="A0AAE0N3G1"/>
<name>A0AAE0N3G1_9PEZI</name>
<accession>A0AAE0N3G1</accession>
<feature type="compositionally biased region" description="Pro residues" evidence="1">
    <location>
        <begin position="259"/>
        <end position="268"/>
    </location>
</feature>
<protein>
    <submittedName>
        <fullName evidence="2">Uncharacterized protein</fullName>
    </submittedName>
</protein>
<keyword evidence="3" id="KW-1185">Reference proteome</keyword>
<reference evidence="2" key="2">
    <citation type="submission" date="2023-06" db="EMBL/GenBank/DDBJ databases">
        <authorList>
            <consortium name="Lawrence Berkeley National Laboratory"/>
            <person name="Haridas S."/>
            <person name="Hensen N."/>
            <person name="Bonometti L."/>
            <person name="Westerberg I."/>
            <person name="Brannstrom I.O."/>
            <person name="Guillou S."/>
            <person name="Cros-Aarteil S."/>
            <person name="Calhoun S."/>
            <person name="Kuo A."/>
            <person name="Mondo S."/>
            <person name="Pangilinan J."/>
            <person name="Riley R."/>
            <person name="Labutti K."/>
            <person name="Andreopoulos B."/>
            <person name="Lipzen A."/>
            <person name="Chen C."/>
            <person name="Yanf M."/>
            <person name="Daum C."/>
            <person name="Ng V."/>
            <person name="Clum A."/>
            <person name="Steindorff A."/>
            <person name="Ohm R."/>
            <person name="Martin F."/>
            <person name="Silar P."/>
            <person name="Natvig D."/>
            <person name="Lalanne C."/>
            <person name="Gautier V."/>
            <person name="Ament-Velasquez S.L."/>
            <person name="Kruys A."/>
            <person name="Hutchinson M.I."/>
            <person name="Powell A.J."/>
            <person name="Barry K."/>
            <person name="Miller A.N."/>
            <person name="Grigoriev I.V."/>
            <person name="Debuchy R."/>
            <person name="Gladieux P."/>
            <person name="Thoren M.H."/>
            <person name="Johannesson H."/>
        </authorList>
    </citation>
    <scope>NUCLEOTIDE SEQUENCE</scope>
    <source>
        <strain evidence="2">CBS 958.72</strain>
    </source>
</reference>
<feature type="compositionally biased region" description="Basic residues" evidence="1">
    <location>
        <begin position="239"/>
        <end position="254"/>
    </location>
</feature>
<dbReference type="Proteomes" id="UP001287356">
    <property type="component" value="Unassembled WGS sequence"/>
</dbReference>
<proteinExistence type="predicted"/>
<evidence type="ECO:0000256" key="1">
    <source>
        <dbReference type="SAM" id="MobiDB-lite"/>
    </source>
</evidence>
<gene>
    <name evidence="2" type="ORF">B0T24DRAFT_361475</name>
</gene>
<feature type="region of interest" description="Disordered" evidence="1">
    <location>
        <begin position="221"/>
        <end position="287"/>
    </location>
</feature>
<reference evidence="2" key="1">
    <citation type="journal article" date="2023" name="Mol. Phylogenet. Evol.">
        <title>Genome-scale phylogeny and comparative genomics of the fungal order Sordariales.</title>
        <authorList>
            <person name="Hensen N."/>
            <person name="Bonometti L."/>
            <person name="Westerberg I."/>
            <person name="Brannstrom I.O."/>
            <person name="Guillou S."/>
            <person name="Cros-Aarteil S."/>
            <person name="Calhoun S."/>
            <person name="Haridas S."/>
            <person name="Kuo A."/>
            <person name="Mondo S."/>
            <person name="Pangilinan J."/>
            <person name="Riley R."/>
            <person name="LaButti K."/>
            <person name="Andreopoulos B."/>
            <person name="Lipzen A."/>
            <person name="Chen C."/>
            <person name="Yan M."/>
            <person name="Daum C."/>
            <person name="Ng V."/>
            <person name="Clum A."/>
            <person name="Steindorff A."/>
            <person name="Ohm R.A."/>
            <person name="Martin F."/>
            <person name="Silar P."/>
            <person name="Natvig D.O."/>
            <person name="Lalanne C."/>
            <person name="Gautier V."/>
            <person name="Ament-Velasquez S.L."/>
            <person name="Kruys A."/>
            <person name="Hutchinson M.I."/>
            <person name="Powell A.J."/>
            <person name="Barry K."/>
            <person name="Miller A.N."/>
            <person name="Grigoriev I.V."/>
            <person name="Debuchy R."/>
            <person name="Gladieux P."/>
            <person name="Hiltunen Thoren M."/>
            <person name="Johannesson H."/>
        </authorList>
    </citation>
    <scope>NUCLEOTIDE SEQUENCE</scope>
    <source>
        <strain evidence="2">CBS 958.72</strain>
    </source>
</reference>
<organism evidence="2 3">
    <name type="scientific">Lasiosphaeria ovina</name>
    <dbReference type="NCBI Taxonomy" id="92902"/>
    <lineage>
        <taxon>Eukaryota</taxon>
        <taxon>Fungi</taxon>
        <taxon>Dikarya</taxon>
        <taxon>Ascomycota</taxon>
        <taxon>Pezizomycotina</taxon>
        <taxon>Sordariomycetes</taxon>
        <taxon>Sordariomycetidae</taxon>
        <taxon>Sordariales</taxon>
        <taxon>Lasiosphaeriaceae</taxon>
        <taxon>Lasiosphaeria</taxon>
    </lineage>
</organism>
<sequence>MYELSTSLPIVWVRHPQYEATGRLLCTVSLLKRSAPSCPAAFQFLPTTSFFKFWLPASFPLQTLTRFWLRHLLLRDTISLYYLQDTIPVNQFYRLHFSEIKSPLAVASDPFHQPDSQIRDHDAVQDARRRRPAPTRSSQTAIPARRHDLGTPRGHLPLLPPSHRGHHLVRHGQRHRAHHRRVRASRRRPTPLPRGDHIFDFRRPRSHLYIYSCARVGAWEHRPRRRHRQAGKEGESRHRPPARRQRLRHAHQRARGPISPRPHPAPPRPAERAGDALECFRRMPRQR</sequence>
<feature type="compositionally biased region" description="Basic and acidic residues" evidence="1">
    <location>
        <begin position="269"/>
        <end position="281"/>
    </location>
</feature>
<dbReference type="EMBL" id="JAULSN010000006">
    <property type="protein sequence ID" value="KAK3369506.1"/>
    <property type="molecule type" value="Genomic_DNA"/>
</dbReference>
<feature type="compositionally biased region" description="Basic and acidic residues" evidence="1">
    <location>
        <begin position="117"/>
        <end position="127"/>
    </location>
</feature>
<feature type="compositionally biased region" description="Basic residues" evidence="1">
    <location>
        <begin position="170"/>
        <end position="189"/>
    </location>
</feature>
<comment type="caution">
    <text evidence="2">The sequence shown here is derived from an EMBL/GenBank/DDBJ whole genome shotgun (WGS) entry which is preliminary data.</text>
</comment>
<evidence type="ECO:0000313" key="2">
    <source>
        <dbReference type="EMBL" id="KAK3369506.1"/>
    </source>
</evidence>